<dbReference type="EMBL" id="LR899014">
    <property type="protein sequence ID" value="CAD7092311.1"/>
    <property type="molecule type" value="Genomic_DNA"/>
</dbReference>
<feature type="transmembrane region" description="Helical" evidence="5">
    <location>
        <begin position="207"/>
        <end position="230"/>
    </location>
</feature>
<protein>
    <recommendedName>
        <fullName evidence="8">Proton-coupled folate transporter</fullName>
    </recommendedName>
</protein>
<feature type="transmembrane region" description="Helical" evidence="5">
    <location>
        <begin position="392"/>
        <end position="413"/>
    </location>
</feature>
<feature type="transmembrane region" description="Helical" evidence="5">
    <location>
        <begin position="299"/>
        <end position="323"/>
    </location>
</feature>
<dbReference type="GO" id="GO:0016020">
    <property type="term" value="C:membrane"/>
    <property type="evidence" value="ECO:0007669"/>
    <property type="project" value="UniProtKB-SubCell"/>
</dbReference>
<evidence type="ECO:0000256" key="2">
    <source>
        <dbReference type="ARBA" id="ARBA00022692"/>
    </source>
</evidence>
<keyword evidence="7" id="KW-1185">Reference proteome</keyword>
<feature type="transmembrane region" description="Helical" evidence="5">
    <location>
        <begin position="335"/>
        <end position="357"/>
    </location>
</feature>
<dbReference type="GO" id="GO:0022857">
    <property type="term" value="F:transmembrane transporter activity"/>
    <property type="evidence" value="ECO:0007669"/>
    <property type="project" value="InterPro"/>
</dbReference>
<dbReference type="OrthoDB" id="430300at2759"/>
<dbReference type="InterPro" id="IPR036259">
    <property type="entry name" value="MFS_trans_sf"/>
</dbReference>
<keyword evidence="4 5" id="KW-0472">Membrane</keyword>
<evidence type="ECO:0000256" key="1">
    <source>
        <dbReference type="ARBA" id="ARBA00004141"/>
    </source>
</evidence>
<evidence type="ECO:0000313" key="7">
    <source>
        <dbReference type="Proteomes" id="UP000594454"/>
    </source>
</evidence>
<feature type="transmembrane region" description="Helical" evidence="5">
    <location>
        <begin position="236"/>
        <end position="256"/>
    </location>
</feature>
<dbReference type="AlphaFoldDB" id="A0A7R8V3R1"/>
<evidence type="ECO:0000256" key="5">
    <source>
        <dbReference type="SAM" id="Phobius"/>
    </source>
</evidence>
<comment type="subcellular location">
    <subcellularLocation>
        <location evidence="1">Membrane</location>
        <topology evidence="1">Multi-pass membrane protein</topology>
    </subcellularLocation>
</comment>
<dbReference type="FunCoup" id="A0A7R8V3R1">
    <property type="interactions" value="77"/>
</dbReference>
<dbReference type="SUPFAM" id="SSF103473">
    <property type="entry name" value="MFS general substrate transporter"/>
    <property type="match status" value="1"/>
</dbReference>
<dbReference type="Proteomes" id="UP000594454">
    <property type="component" value="Chromosome 6"/>
</dbReference>
<dbReference type="Pfam" id="PF07690">
    <property type="entry name" value="MFS_1"/>
    <property type="match status" value="1"/>
</dbReference>
<evidence type="ECO:0000256" key="4">
    <source>
        <dbReference type="ARBA" id="ARBA00023136"/>
    </source>
</evidence>
<feature type="transmembrane region" description="Helical" evidence="5">
    <location>
        <begin position="425"/>
        <end position="444"/>
    </location>
</feature>
<feature type="transmembrane region" description="Helical" evidence="5">
    <location>
        <begin position="167"/>
        <end position="195"/>
    </location>
</feature>
<dbReference type="Gene3D" id="1.20.1250.20">
    <property type="entry name" value="MFS general substrate transporter like domains"/>
    <property type="match status" value="1"/>
</dbReference>
<evidence type="ECO:0000256" key="3">
    <source>
        <dbReference type="ARBA" id="ARBA00022989"/>
    </source>
</evidence>
<dbReference type="InParanoid" id="A0A7R8V3R1"/>
<keyword evidence="2 5" id="KW-0812">Transmembrane</keyword>
<accession>A0A7R8V3R1</accession>
<dbReference type="InterPro" id="IPR011701">
    <property type="entry name" value="MFS"/>
</dbReference>
<gene>
    <name evidence="6" type="ORF">HERILL_LOCUS14681</name>
</gene>
<feature type="transmembrane region" description="Helical" evidence="5">
    <location>
        <begin position="464"/>
        <end position="484"/>
    </location>
</feature>
<organism evidence="6 7">
    <name type="scientific">Hermetia illucens</name>
    <name type="common">Black soldier fly</name>
    <dbReference type="NCBI Taxonomy" id="343691"/>
    <lineage>
        <taxon>Eukaryota</taxon>
        <taxon>Metazoa</taxon>
        <taxon>Ecdysozoa</taxon>
        <taxon>Arthropoda</taxon>
        <taxon>Hexapoda</taxon>
        <taxon>Insecta</taxon>
        <taxon>Pterygota</taxon>
        <taxon>Neoptera</taxon>
        <taxon>Endopterygota</taxon>
        <taxon>Diptera</taxon>
        <taxon>Brachycera</taxon>
        <taxon>Stratiomyomorpha</taxon>
        <taxon>Stratiomyidae</taxon>
        <taxon>Hermetiinae</taxon>
        <taxon>Hermetia</taxon>
    </lineage>
</organism>
<evidence type="ECO:0000313" key="6">
    <source>
        <dbReference type="EMBL" id="CAD7092311.1"/>
    </source>
</evidence>
<sequence length="492" mass="53680">MVPEVEKLEESAIVENGSDSIVEPMEHIEENKPKRIYKIRLEVAALLVSFAINLSSAVFQNQVLYQSCIVVFKYNDTVCNDIGTGKVNSDPQLKAIENIVQPFSSKIFMAESLVQAIIPAFIVLFIGAWSDKFGRKPALLGTSSGYVCFFVIKMIIAAVSLKQNVNPWIYIVASIPVSLSGGLCAILSAIYCYVADVTTYYERPYKMCLMSGVIALGELLGQLLSSYVYNASNACVVFAVSAAAQILAIIYIVFVINESVPKEQLSSGSKLRGFFDWGLLVEMFKTTLKKRPHFERATIWCILLPVTAITFDSAGTGNVFLLFVRGKFGWTVQTFTTFNAIHIVIDFVGAVAGIFILQKFLGATQTTMTLLAFGCYVVQSAFYAGAAAPWCLYVGMGVSFLLGIATPMGQSMLSNTVPPCDIGKVFALMTGLGAIAPLIASPLYTLVYNSTLATYPGAYNLISLGLYTLCFLSIGFVHIAELYYPNVNKIRN</sequence>
<proteinExistence type="predicted"/>
<feature type="transmembrane region" description="Helical" evidence="5">
    <location>
        <begin position="138"/>
        <end position="161"/>
    </location>
</feature>
<dbReference type="PANTHER" id="PTHR23507:SF39">
    <property type="entry name" value="GH23453P-RELATED"/>
    <property type="match status" value="1"/>
</dbReference>
<reference evidence="6 7" key="1">
    <citation type="submission" date="2020-11" db="EMBL/GenBank/DDBJ databases">
        <authorList>
            <person name="Wallbank WR R."/>
            <person name="Pardo Diaz C."/>
            <person name="Kozak K."/>
            <person name="Martin S."/>
            <person name="Jiggins C."/>
            <person name="Moest M."/>
            <person name="Warren A I."/>
            <person name="Generalovic N T."/>
            <person name="Byers J.R.P. K."/>
            <person name="Montejo-Kovacevich G."/>
            <person name="Yen C E."/>
        </authorList>
    </citation>
    <scope>NUCLEOTIDE SEQUENCE [LARGE SCALE GENOMIC DNA]</scope>
</reference>
<dbReference type="PANTHER" id="PTHR23507">
    <property type="entry name" value="ZGC:174356"/>
    <property type="match status" value="1"/>
</dbReference>
<name>A0A7R8V3R1_HERIL</name>
<keyword evidence="3 5" id="KW-1133">Transmembrane helix</keyword>
<feature type="transmembrane region" description="Helical" evidence="5">
    <location>
        <begin position="107"/>
        <end position="126"/>
    </location>
</feature>
<evidence type="ECO:0008006" key="8">
    <source>
        <dbReference type="Google" id="ProtNLM"/>
    </source>
</evidence>